<sequence>MKTQVLYVSGTGNTEQIAKAVYQEIPGASKDIMKLDSCFEKHSADMYFIGFWVNRGSASVEILDFLSGLHGKNIALFATCGMGKHPEYYRKIEKNVSAFIPDDNQYLGAFFCQGKMPMHVRRKYEQIETFENGKQVEQMLHNFDEALLHPDRRDLANARAFVCSVYQKLPSDTY</sequence>
<dbReference type="EMBL" id="SRZB01000003">
    <property type="protein sequence ID" value="TGY00102.1"/>
    <property type="molecule type" value="Genomic_DNA"/>
</dbReference>
<evidence type="ECO:0000313" key="2">
    <source>
        <dbReference type="Proteomes" id="UP000307720"/>
    </source>
</evidence>
<proteinExistence type="predicted"/>
<keyword evidence="2" id="KW-1185">Reference proteome</keyword>
<evidence type="ECO:0000313" key="1">
    <source>
        <dbReference type="EMBL" id="TGY00102.1"/>
    </source>
</evidence>
<name>A0AC61R1L0_9FIRM</name>
<accession>A0AC61R1L0</accession>
<protein>
    <submittedName>
        <fullName evidence="1">Flavodoxin</fullName>
    </submittedName>
</protein>
<gene>
    <name evidence="1" type="ORF">E5357_03545</name>
</gene>
<reference evidence="1" key="1">
    <citation type="submission" date="2019-04" db="EMBL/GenBank/DDBJ databases">
        <title>Microbes associate with the intestines of laboratory mice.</title>
        <authorList>
            <person name="Navarre W."/>
            <person name="Wong E."/>
            <person name="Huang K."/>
            <person name="Tropini C."/>
            <person name="Ng K."/>
            <person name="Yu B."/>
        </authorList>
    </citation>
    <scope>NUCLEOTIDE SEQUENCE</scope>
    <source>
        <strain evidence="1">NM72_1-8</strain>
    </source>
</reference>
<comment type="caution">
    <text evidence="1">The sequence shown here is derived from an EMBL/GenBank/DDBJ whole genome shotgun (WGS) entry which is preliminary data.</text>
</comment>
<organism evidence="1 2">
    <name type="scientific">Hominisplanchenecus murintestinalis</name>
    <dbReference type="NCBI Taxonomy" id="2941517"/>
    <lineage>
        <taxon>Bacteria</taxon>
        <taxon>Bacillati</taxon>
        <taxon>Bacillota</taxon>
        <taxon>Clostridia</taxon>
        <taxon>Lachnospirales</taxon>
        <taxon>Lachnospiraceae</taxon>
        <taxon>Hominisplanchenecus</taxon>
    </lineage>
</organism>
<dbReference type="Proteomes" id="UP000307720">
    <property type="component" value="Unassembled WGS sequence"/>
</dbReference>